<dbReference type="Proteomes" id="UP000811246">
    <property type="component" value="Chromosome 7"/>
</dbReference>
<dbReference type="AlphaFoldDB" id="A0A922JBQ2"/>
<evidence type="ECO:0000256" key="1">
    <source>
        <dbReference type="ARBA" id="ARBA00004123"/>
    </source>
</evidence>
<accession>A0A922JBQ2</accession>
<dbReference type="SUPFAM" id="SSF46689">
    <property type="entry name" value="Homeodomain-like"/>
    <property type="match status" value="1"/>
</dbReference>
<dbReference type="EMBL" id="CM031831">
    <property type="protein sequence ID" value="KAG6702351.1"/>
    <property type="molecule type" value="Genomic_DNA"/>
</dbReference>
<dbReference type="PROSITE" id="PS50071">
    <property type="entry name" value="HOMEOBOX_2"/>
    <property type="match status" value="1"/>
</dbReference>
<dbReference type="InterPro" id="IPR005541">
    <property type="entry name" value="KNOX2"/>
</dbReference>
<dbReference type="Gene3D" id="1.10.10.60">
    <property type="entry name" value="Homeodomain-like"/>
    <property type="match status" value="1"/>
</dbReference>
<dbReference type="InterPro" id="IPR017970">
    <property type="entry name" value="Homeobox_CS"/>
</dbReference>
<evidence type="ECO:0000256" key="3">
    <source>
        <dbReference type="ARBA" id="ARBA00023155"/>
    </source>
</evidence>
<comment type="similarity">
    <text evidence="6">Belongs to the TALE/KNOX homeobox family.</text>
</comment>
<dbReference type="OrthoDB" id="10056939at2759"/>
<dbReference type="InterPro" id="IPR050224">
    <property type="entry name" value="TALE_homeobox"/>
</dbReference>
<keyword evidence="4 5" id="KW-0539">Nucleus</keyword>
<dbReference type="InterPro" id="IPR005540">
    <property type="entry name" value="KNOX1"/>
</dbReference>
<dbReference type="SMART" id="SM00389">
    <property type="entry name" value="HOX"/>
    <property type="match status" value="1"/>
</dbReference>
<dbReference type="Pfam" id="PF05920">
    <property type="entry name" value="Homeobox_KN"/>
    <property type="match status" value="1"/>
</dbReference>
<dbReference type="GO" id="GO:0005634">
    <property type="term" value="C:nucleus"/>
    <property type="evidence" value="ECO:0007669"/>
    <property type="project" value="UniProtKB-SubCell"/>
</dbReference>
<reference evidence="9" key="1">
    <citation type="submission" date="2021-01" db="EMBL/GenBank/DDBJ databases">
        <authorList>
            <person name="Lovell J.T."/>
            <person name="Bentley N."/>
            <person name="Bhattarai G."/>
            <person name="Jenkins J.W."/>
            <person name="Sreedasyam A."/>
            <person name="Alarcon Y."/>
            <person name="Bock C."/>
            <person name="Boston L."/>
            <person name="Carlson J."/>
            <person name="Cervantes K."/>
            <person name="Clermont K."/>
            <person name="Krom N."/>
            <person name="Kubenka K."/>
            <person name="Mamidi S."/>
            <person name="Mattison C."/>
            <person name="Monteros M."/>
            <person name="Pisani C."/>
            <person name="Plott C."/>
            <person name="Rajasekar S."/>
            <person name="Rhein H.S."/>
            <person name="Rohla C."/>
            <person name="Song M."/>
            <person name="Hilaire R.S."/>
            <person name="Shu S."/>
            <person name="Wells L."/>
            <person name="Wang X."/>
            <person name="Webber J."/>
            <person name="Heerema R.J."/>
            <person name="Klein P."/>
            <person name="Conner P."/>
            <person name="Grauke L."/>
            <person name="Grimwood J."/>
            <person name="Schmutz J."/>
            <person name="Randall J.J."/>
        </authorList>
    </citation>
    <scope>NUCLEOTIDE SEQUENCE</scope>
    <source>
        <tissue evidence="9">Leaf</tissue>
    </source>
</reference>
<dbReference type="InterPro" id="IPR009057">
    <property type="entry name" value="Homeodomain-like_sf"/>
</dbReference>
<evidence type="ECO:0008006" key="11">
    <source>
        <dbReference type="Google" id="ProtNLM"/>
    </source>
</evidence>
<dbReference type="InterPro" id="IPR001356">
    <property type="entry name" value="HD"/>
</dbReference>
<evidence type="ECO:0000313" key="9">
    <source>
        <dbReference type="EMBL" id="KAG6702351.1"/>
    </source>
</evidence>
<evidence type="ECO:0000259" key="8">
    <source>
        <dbReference type="PROSITE" id="PS51213"/>
    </source>
</evidence>
<feature type="domain" description="ELK" evidence="8">
    <location>
        <begin position="191"/>
        <end position="211"/>
    </location>
</feature>
<feature type="DNA-binding region" description="Homeobox; TALE-type" evidence="5">
    <location>
        <begin position="212"/>
        <end position="275"/>
    </location>
</feature>
<dbReference type="Pfam" id="PF03789">
    <property type="entry name" value="ELK"/>
    <property type="match status" value="1"/>
</dbReference>
<keyword evidence="2 5" id="KW-0238">DNA-binding</keyword>
<comment type="subcellular location">
    <subcellularLocation>
        <location evidence="1 5">Nucleus</location>
    </subcellularLocation>
</comment>
<dbReference type="PANTHER" id="PTHR11850">
    <property type="entry name" value="HOMEOBOX PROTEIN TRANSCRIPTION FACTORS"/>
    <property type="match status" value="1"/>
</dbReference>
<evidence type="ECO:0000256" key="5">
    <source>
        <dbReference type="PROSITE-ProRule" id="PRU00108"/>
    </source>
</evidence>
<dbReference type="InterPro" id="IPR008422">
    <property type="entry name" value="KN_HD"/>
</dbReference>
<dbReference type="CDD" id="cd00086">
    <property type="entry name" value="homeodomain"/>
    <property type="match status" value="1"/>
</dbReference>
<dbReference type="SMART" id="SM01188">
    <property type="entry name" value="ELK"/>
    <property type="match status" value="1"/>
</dbReference>
<dbReference type="SMART" id="SM01255">
    <property type="entry name" value="KNOX1"/>
    <property type="match status" value="1"/>
</dbReference>
<keyword evidence="3 5" id="KW-0371">Homeobox</keyword>
<dbReference type="Pfam" id="PF03791">
    <property type="entry name" value="KNOX2"/>
    <property type="match status" value="1"/>
</dbReference>
<sequence>MEEFYRLNPVISSSNTSARFHGSMDNMLQFEEAEPEVGGSEMMDLIKNQISNHPLYPNLVSAYIECQKVGAPPEMASLLEEISRGNHYALGRTYSEIGANPELDEFMEAYCKTLYRYKEELSKPFDEATTFLSGIESQLNNLCKGTLTRTLDYRSDEATATSGEELSYGEVDAAALENQEFSSAGPSGDNELKEKLLRKYSGYLSNLMKEFLKKRKKGKLPKDATVALMDWWNTHYRWPYPTEEEKSRLSELTGLDQKQISNWFINQRKRHWKPAEDMRFALMDDVSSSAGRPMFFDPGDRTGR</sequence>
<organism evidence="9 10">
    <name type="scientific">Carya illinoinensis</name>
    <name type="common">Pecan</name>
    <dbReference type="NCBI Taxonomy" id="32201"/>
    <lineage>
        <taxon>Eukaryota</taxon>
        <taxon>Viridiplantae</taxon>
        <taxon>Streptophyta</taxon>
        <taxon>Embryophyta</taxon>
        <taxon>Tracheophyta</taxon>
        <taxon>Spermatophyta</taxon>
        <taxon>Magnoliopsida</taxon>
        <taxon>eudicotyledons</taxon>
        <taxon>Gunneridae</taxon>
        <taxon>Pentapetalae</taxon>
        <taxon>rosids</taxon>
        <taxon>fabids</taxon>
        <taxon>Fagales</taxon>
        <taxon>Juglandaceae</taxon>
        <taxon>Carya</taxon>
    </lineage>
</organism>
<evidence type="ECO:0000256" key="2">
    <source>
        <dbReference type="ARBA" id="ARBA00023125"/>
    </source>
</evidence>
<dbReference type="InterPro" id="IPR005539">
    <property type="entry name" value="ELK_dom"/>
</dbReference>
<dbReference type="SMART" id="SM01256">
    <property type="entry name" value="KNOX2"/>
    <property type="match status" value="1"/>
</dbReference>
<dbReference type="GO" id="GO:0003677">
    <property type="term" value="F:DNA binding"/>
    <property type="evidence" value="ECO:0007669"/>
    <property type="project" value="UniProtKB-UniRule"/>
</dbReference>
<evidence type="ECO:0000259" key="7">
    <source>
        <dbReference type="PROSITE" id="PS50071"/>
    </source>
</evidence>
<dbReference type="Pfam" id="PF03790">
    <property type="entry name" value="KNOX1"/>
    <property type="match status" value="1"/>
</dbReference>
<dbReference type="PROSITE" id="PS51213">
    <property type="entry name" value="ELK"/>
    <property type="match status" value="1"/>
</dbReference>
<evidence type="ECO:0000313" key="10">
    <source>
        <dbReference type="Proteomes" id="UP000811246"/>
    </source>
</evidence>
<evidence type="ECO:0000256" key="4">
    <source>
        <dbReference type="ARBA" id="ARBA00023242"/>
    </source>
</evidence>
<evidence type="ECO:0000256" key="6">
    <source>
        <dbReference type="PROSITE-ProRule" id="PRU00559"/>
    </source>
</evidence>
<protein>
    <recommendedName>
        <fullName evidence="11">Homeobox protein knotted-1-like 1</fullName>
    </recommendedName>
</protein>
<comment type="caution">
    <text evidence="9">The sequence shown here is derived from an EMBL/GenBank/DDBJ whole genome shotgun (WGS) entry which is preliminary data.</text>
</comment>
<name>A0A922JBQ2_CARIL</name>
<dbReference type="GO" id="GO:0000981">
    <property type="term" value="F:DNA-binding transcription factor activity, RNA polymerase II-specific"/>
    <property type="evidence" value="ECO:0007669"/>
    <property type="project" value="InterPro"/>
</dbReference>
<gene>
    <name evidence="9" type="ORF">I3842_07G030500</name>
</gene>
<dbReference type="PROSITE" id="PS00027">
    <property type="entry name" value="HOMEOBOX_1"/>
    <property type="match status" value="1"/>
</dbReference>
<proteinExistence type="inferred from homology"/>
<feature type="domain" description="Homeobox" evidence="7">
    <location>
        <begin position="211"/>
        <end position="274"/>
    </location>
</feature>